<dbReference type="OrthoDB" id="5589102at2"/>
<organism evidence="1 2">
    <name type="scientific">Pedobacter jejuensis</name>
    <dbReference type="NCBI Taxonomy" id="1268550"/>
    <lineage>
        <taxon>Bacteria</taxon>
        <taxon>Pseudomonadati</taxon>
        <taxon>Bacteroidota</taxon>
        <taxon>Sphingobacteriia</taxon>
        <taxon>Sphingobacteriales</taxon>
        <taxon>Sphingobacteriaceae</taxon>
        <taxon>Pedobacter</taxon>
    </lineage>
</organism>
<protein>
    <submittedName>
        <fullName evidence="1">Uncharacterized protein</fullName>
    </submittedName>
</protein>
<keyword evidence="2" id="KW-1185">Reference proteome</keyword>
<dbReference type="RefSeq" id="WP_123204991.1">
    <property type="nucleotide sequence ID" value="NZ_RBEE01000010.1"/>
</dbReference>
<name>A0A3N0BYN2_9SPHI</name>
<reference evidence="1 2" key="1">
    <citation type="submission" date="2018-10" db="EMBL/GenBank/DDBJ databases">
        <title>Genome sequencing of Pedobacter jejuensis TNB23.</title>
        <authorList>
            <person name="Cho Y.-J."/>
            <person name="Cho A."/>
            <person name="Kim O.-S."/>
        </authorList>
    </citation>
    <scope>NUCLEOTIDE SEQUENCE [LARGE SCALE GENOMIC DNA]</scope>
    <source>
        <strain evidence="1 2">TNB23</strain>
    </source>
</reference>
<dbReference type="EMBL" id="RBEE01000010">
    <property type="protein sequence ID" value="RNL54700.1"/>
    <property type="molecule type" value="Genomic_DNA"/>
</dbReference>
<evidence type="ECO:0000313" key="2">
    <source>
        <dbReference type="Proteomes" id="UP000274046"/>
    </source>
</evidence>
<sequence>MYIQEITIDIKSNADKDELIDEFGLLMSFYRGSGQTLGRIESHYIENNKIVCLPFTLEKNSLEKKFNNFYVNRQSEKIEKLCNSKLTFKTVGKSYDSYKTPCKCKKSDFYILITNYITIQSPLICGTCNKSVPLYRLPQFYDYGYMPILSWETNYISCDRLQMNCEVGERWALMGVISKVATYFCAKWPHVSLQSIHFVSAETVHLADLKMF</sequence>
<dbReference type="Pfam" id="PF10071">
    <property type="entry name" value="DUF2310"/>
    <property type="match status" value="1"/>
</dbReference>
<gene>
    <name evidence="1" type="ORF">D7004_06105</name>
</gene>
<accession>A0A3N0BYN2</accession>
<proteinExistence type="predicted"/>
<comment type="caution">
    <text evidence="1">The sequence shown here is derived from an EMBL/GenBank/DDBJ whole genome shotgun (WGS) entry which is preliminary data.</text>
</comment>
<evidence type="ECO:0000313" key="1">
    <source>
        <dbReference type="EMBL" id="RNL54700.1"/>
    </source>
</evidence>
<dbReference type="InterPro" id="IPR016908">
    <property type="entry name" value="UCP029037"/>
</dbReference>
<dbReference type="AlphaFoldDB" id="A0A3N0BYN2"/>
<dbReference type="Proteomes" id="UP000274046">
    <property type="component" value="Unassembled WGS sequence"/>
</dbReference>